<dbReference type="GO" id="GO:1990424">
    <property type="term" value="F:protein arginine kinase activity"/>
    <property type="evidence" value="ECO:0007669"/>
    <property type="project" value="UniProtKB-EC"/>
</dbReference>
<dbReference type="Gene3D" id="3.30.590.10">
    <property type="entry name" value="Glutamine synthetase/guanido kinase, catalytic domain"/>
    <property type="match status" value="1"/>
</dbReference>
<comment type="catalytic activity">
    <reaction evidence="5">
        <text>L-arginyl-[protein] + ATP = N(omega)-phospho-L-arginyl-[protein] + ADP + H(+)</text>
        <dbReference type="Rhea" id="RHEA:43384"/>
        <dbReference type="Rhea" id="RHEA-COMP:10532"/>
        <dbReference type="Rhea" id="RHEA-COMP:10533"/>
        <dbReference type="ChEBI" id="CHEBI:15378"/>
        <dbReference type="ChEBI" id="CHEBI:29965"/>
        <dbReference type="ChEBI" id="CHEBI:30616"/>
        <dbReference type="ChEBI" id="CHEBI:83226"/>
        <dbReference type="ChEBI" id="CHEBI:456216"/>
        <dbReference type="EC" id="2.7.14.1"/>
    </reaction>
</comment>
<comment type="caution">
    <text evidence="9">The sequence shown here is derived from an EMBL/GenBank/DDBJ whole genome shotgun (WGS) entry which is preliminary data.</text>
</comment>
<dbReference type="EC" id="2.7.14.1" evidence="5"/>
<dbReference type="HAMAP" id="MF_00602">
    <property type="entry name" value="Prot_Arg_kinase"/>
    <property type="match status" value="1"/>
</dbReference>
<evidence type="ECO:0000256" key="6">
    <source>
        <dbReference type="PROSITE-ProRule" id="PRU00843"/>
    </source>
</evidence>
<evidence type="ECO:0000256" key="3">
    <source>
        <dbReference type="ARBA" id="ARBA00022777"/>
    </source>
</evidence>
<dbReference type="InterPro" id="IPR023660">
    <property type="entry name" value="Arg_Kinase"/>
</dbReference>
<keyword evidence="4 5" id="KW-0067">ATP-binding</keyword>
<evidence type="ECO:0000256" key="2">
    <source>
        <dbReference type="ARBA" id="ARBA00022741"/>
    </source>
</evidence>
<comment type="similarity">
    <text evidence="5 6 7">Belongs to the ATP:guanido phosphotransferase family.</text>
</comment>
<dbReference type="InterPro" id="IPR022415">
    <property type="entry name" value="ATP-guanido_PTrfase_AS"/>
</dbReference>
<dbReference type="GO" id="GO:0005524">
    <property type="term" value="F:ATP binding"/>
    <property type="evidence" value="ECO:0007669"/>
    <property type="project" value="UniProtKB-UniRule"/>
</dbReference>
<accession>A0A6M0R8Q3</accession>
<feature type="binding site" evidence="5 6">
    <location>
        <position position="108"/>
    </location>
    <ligand>
        <name>ATP</name>
        <dbReference type="ChEBI" id="CHEBI:30616"/>
    </ligand>
</feature>
<feature type="domain" description="Phosphagen kinase C-terminal" evidence="8">
    <location>
        <begin position="8"/>
        <end position="237"/>
    </location>
</feature>
<dbReference type="GO" id="GO:0046314">
    <property type="term" value="P:phosphocreatine biosynthetic process"/>
    <property type="evidence" value="ECO:0007669"/>
    <property type="project" value="InterPro"/>
</dbReference>
<dbReference type="EMBL" id="SXDP01000003">
    <property type="protein sequence ID" value="NEZ46586.1"/>
    <property type="molecule type" value="Genomic_DNA"/>
</dbReference>
<evidence type="ECO:0000256" key="7">
    <source>
        <dbReference type="RuleBase" id="RU000505"/>
    </source>
</evidence>
<dbReference type="Pfam" id="PF00217">
    <property type="entry name" value="ATP-gua_Ptrans"/>
    <property type="match status" value="1"/>
</dbReference>
<sequence length="334" mass="38199">MENLNDNIVLSSRIRLARNIDKVPFPNKITIEDGRNIVNKVEGAFYCEKYKDKYKSINLWNLDIEDSNALLEKHVISFNLINNKEKSSVILDSVENNSIMINEEDHIRIQCITPGLNLEESLKRANEIDDVIENSIKYAFDKRLGYLTACPTNIGTGLRASVMIHLPALTINNEITGLFNAISQVGMTVRGIYGEGSKSLGNIYQISNQVTLGLDEMEIINNLKAIIKQVINEEINSRDRLLKNYEYEIKDKIYRSLGMLKSAILLGNSECLNYLSNVRLGIEMSIIEDMDENLINELFLKTQPANLKIKYKKDLSEKEIKYYRAKLVKEILTR</sequence>
<keyword evidence="3 5" id="KW-0418">Kinase</keyword>
<evidence type="ECO:0000313" key="9">
    <source>
        <dbReference type="EMBL" id="NEZ46586.1"/>
    </source>
</evidence>
<dbReference type="SUPFAM" id="SSF55931">
    <property type="entry name" value="Glutamine synthetase/guanido kinase"/>
    <property type="match status" value="1"/>
</dbReference>
<evidence type="ECO:0000259" key="8">
    <source>
        <dbReference type="PROSITE" id="PS51510"/>
    </source>
</evidence>
<proteinExistence type="inferred from homology"/>
<feature type="binding site" evidence="5 6">
    <location>
        <begin position="11"/>
        <end position="15"/>
    </location>
    <ligand>
        <name>ATP</name>
        <dbReference type="ChEBI" id="CHEBI:30616"/>
    </ligand>
</feature>
<dbReference type="GO" id="GO:0004111">
    <property type="term" value="F:creatine kinase activity"/>
    <property type="evidence" value="ECO:0007669"/>
    <property type="project" value="InterPro"/>
</dbReference>
<feature type="binding site" evidence="5 6">
    <location>
        <position position="74"/>
    </location>
    <ligand>
        <name>ATP</name>
        <dbReference type="ChEBI" id="CHEBI:30616"/>
    </ligand>
</feature>
<dbReference type="PANTHER" id="PTHR11547">
    <property type="entry name" value="ARGININE OR CREATINE KINASE"/>
    <property type="match status" value="1"/>
</dbReference>
<dbReference type="InterPro" id="IPR014746">
    <property type="entry name" value="Gln_synth/guanido_kin_cat_dom"/>
</dbReference>
<reference evidence="9 10" key="1">
    <citation type="submission" date="2019-04" db="EMBL/GenBank/DDBJ databases">
        <title>Genome sequencing of Clostridium botulinum Groups I-IV and Clostridium butyricum.</title>
        <authorList>
            <person name="Brunt J."/>
            <person name="Van Vliet A.H.M."/>
            <person name="Stringer S.C."/>
            <person name="Carter A.T."/>
            <person name="Peck M.W."/>
        </authorList>
    </citation>
    <scope>NUCLEOTIDE SEQUENCE [LARGE SCALE GENOMIC DNA]</scope>
    <source>
        <strain evidence="9 10">IFR 18/094</strain>
    </source>
</reference>
<evidence type="ECO:0000313" key="10">
    <source>
        <dbReference type="Proteomes" id="UP000473885"/>
    </source>
</evidence>
<dbReference type="GO" id="GO:0005615">
    <property type="term" value="C:extracellular space"/>
    <property type="evidence" value="ECO:0007669"/>
    <property type="project" value="TreeGrafter"/>
</dbReference>
<dbReference type="PROSITE" id="PS51510">
    <property type="entry name" value="PHOSPHAGEN_KINASE_C"/>
    <property type="match status" value="1"/>
</dbReference>
<feature type="binding site" evidence="5 6">
    <location>
        <begin position="190"/>
        <end position="195"/>
    </location>
    <ligand>
        <name>ATP</name>
        <dbReference type="ChEBI" id="CHEBI:30616"/>
    </ligand>
</feature>
<evidence type="ECO:0000256" key="4">
    <source>
        <dbReference type="ARBA" id="ARBA00022840"/>
    </source>
</evidence>
<dbReference type="AlphaFoldDB" id="A0A6M0R8Q3"/>
<comment type="caution">
    <text evidence="5">Lacks conserved residue(s) required for the propagation of feature annotation.</text>
</comment>
<dbReference type="Proteomes" id="UP000473885">
    <property type="component" value="Unassembled WGS sequence"/>
</dbReference>
<evidence type="ECO:0000256" key="5">
    <source>
        <dbReference type="HAMAP-Rule" id="MF_00602"/>
    </source>
</evidence>
<dbReference type="InterPro" id="IPR000749">
    <property type="entry name" value="ATP-guanido_PTrfase"/>
</dbReference>
<keyword evidence="10" id="KW-1185">Reference proteome</keyword>
<dbReference type="InterPro" id="IPR022414">
    <property type="entry name" value="ATP-guanido_PTrfase_cat"/>
</dbReference>
<dbReference type="PROSITE" id="PS00112">
    <property type="entry name" value="PHOSPHAGEN_KINASE"/>
    <property type="match status" value="1"/>
</dbReference>
<keyword evidence="2 5" id="KW-0547">Nucleotide-binding</keyword>
<dbReference type="RefSeq" id="WP_163248895.1">
    <property type="nucleotide sequence ID" value="NZ_SXDP01000003.1"/>
</dbReference>
<keyword evidence="1 5" id="KW-0808">Transferase</keyword>
<feature type="binding site" evidence="5 6">
    <location>
        <begin position="159"/>
        <end position="163"/>
    </location>
    <ligand>
        <name>ATP</name>
        <dbReference type="ChEBI" id="CHEBI:30616"/>
    </ligand>
</feature>
<name>A0A6M0R8Q3_9CLOT</name>
<evidence type="ECO:0000256" key="1">
    <source>
        <dbReference type="ARBA" id="ARBA00022679"/>
    </source>
</evidence>
<gene>
    <name evidence="5" type="primary">mcsB</name>
    <name evidence="9" type="ORF">FDF74_05075</name>
</gene>
<dbReference type="CDD" id="cd07930">
    <property type="entry name" value="bacterial_phosphagen_kinase"/>
    <property type="match status" value="1"/>
</dbReference>
<organism evidence="9 10">
    <name type="scientific">Clostridium niameyense</name>
    <dbReference type="NCBI Taxonomy" id="1622073"/>
    <lineage>
        <taxon>Bacteria</taxon>
        <taxon>Bacillati</taxon>
        <taxon>Bacillota</taxon>
        <taxon>Clostridia</taxon>
        <taxon>Eubacteriales</taxon>
        <taxon>Clostridiaceae</taxon>
        <taxon>Clostridium</taxon>
    </lineage>
</organism>
<comment type="function">
    <text evidence="5">Catalyzes the specific phosphorylation of arginine residues in proteins.</text>
</comment>
<dbReference type="NCBIfam" id="NF002194">
    <property type="entry name" value="PRK01059.1-4"/>
    <property type="match status" value="1"/>
</dbReference>
<dbReference type="PANTHER" id="PTHR11547:SF38">
    <property type="entry name" value="ARGININE KINASE 1-RELATED"/>
    <property type="match status" value="1"/>
</dbReference>
<protein>
    <recommendedName>
        <fullName evidence="5">Protein-arginine kinase</fullName>
        <ecNumber evidence="5">2.7.14.1</ecNumber>
    </recommendedName>
</protein>